<keyword evidence="2" id="KW-1185">Reference proteome</keyword>
<accession>A0A2A9F1Q4</accession>
<sequence length="79" mass="8810">MNRIRFTFTMDDIEILVLEREAEPGVFDVGFSPEPTTGPSGFTLAFLGSPPVTVTREFLEQEVRKTIAGYGPDELSWTV</sequence>
<evidence type="ECO:0000313" key="2">
    <source>
        <dbReference type="Proteomes" id="UP000222106"/>
    </source>
</evidence>
<dbReference type="AlphaFoldDB" id="A0A2A9F1Q4"/>
<dbReference type="Proteomes" id="UP000222106">
    <property type="component" value="Unassembled WGS sequence"/>
</dbReference>
<organism evidence="1 2">
    <name type="scientific">Georgenia soli</name>
    <dbReference type="NCBI Taxonomy" id="638953"/>
    <lineage>
        <taxon>Bacteria</taxon>
        <taxon>Bacillati</taxon>
        <taxon>Actinomycetota</taxon>
        <taxon>Actinomycetes</taxon>
        <taxon>Micrococcales</taxon>
        <taxon>Bogoriellaceae</taxon>
        <taxon>Georgenia</taxon>
    </lineage>
</organism>
<comment type="caution">
    <text evidence="1">The sequence shown here is derived from an EMBL/GenBank/DDBJ whole genome shotgun (WGS) entry which is preliminary data.</text>
</comment>
<gene>
    <name evidence="1" type="ORF">ATJ97_0016</name>
</gene>
<proteinExistence type="predicted"/>
<name>A0A2A9F1Q4_9MICO</name>
<reference evidence="1 2" key="1">
    <citation type="submission" date="2017-10" db="EMBL/GenBank/DDBJ databases">
        <title>Sequencing the genomes of 1000 actinobacteria strains.</title>
        <authorList>
            <person name="Klenk H.-P."/>
        </authorList>
    </citation>
    <scope>NUCLEOTIDE SEQUENCE [LARGE SCALE GENOMIC DNA]</scope>
    <source>
        <strain evidence="1 2">DSM 21838</strain>
    </source>
</reference>
<dbReference type="EMBL" id="PDJI01000001">
    <property type="protein sequence ID" value="PFG45098.1"/>
    <property type="molecule type" value="Genomic_DNA"/>
</dbReference>
<evidence type="ECO:0000313" key="1">
    <source>
        <dbReference type="EMBL" id="PFG45098.1"/>
    </source>
</evidence>
<protein>
    <submittedName>
        <fullName evidence="1">Uncharacterized protein</fullName>
    </submittedName>
</protein>